<evidence type="ECO:0000256" key="4">
    <source>
        <dbReference type="ARBA" id="ARBA00022737"/>
    </source>
</evidence>
<keyword evidence="4" id="KW-0677">Repeat</keyword>
<dbReference type="OrthoDB" id="447637at2759"/>
<keyword evidence="3" id="KW-0747">Spliceosome</keyword>
<feature type="compositionally biased region" description="Basic and acidic residues" evidence="7">
    <location>
        <begin position="1922"/>
        <end position="1972"/>
    </location>
</feature>
<evidence type="ECO:0000256" key="1">
    <source>
        <dbReference type="ARBA" id="ARBA00004123"/>
    </source>
</evidence>
<dbReference type="Proteomes" id="UP000186817">
    <property type="component" value="Unassembled WGS sequence"/>
</dbReference>
<dbReference type="PANTHER" id="PTHR15316:SF1">
    <property type="entry name" value="SPLICING FACTOR 3A SUBUNIT 1"/>
    <property type="match status" value="1"/>
</dbReference>
<dbReference type="PROSITE" id="PS50053">
    <property type="entry name" value="UBIQUITIN_2"/>
    <property type="match status" value="1"/>
</dbReference>
<feature type="transmembrane region" description="Helical" evidence="8">
    <location>
        <begin position="1506"/>
        <end position="1527"/>
    </location>
</feature>
<keyword evidence="8" id="KW-1133">Transmembrane helix</keyword>
<dbReference type="SMART" id="SM00648">
    <property type="entry name" value="SWAP"/>
    <property type="match status" value="2"/>
</dbReference>
<evidence type="ECO:0000259" key="9">
    <source>
        <dbReference type="PROSITE" id="PS50053"/>
    </source>
</evidence>
<dbReference type="Pfam" id="PF01805">
    <property type="entry name" value="Surp"/>
    <property type="match status" value="2"/>
</dbReference>
<evidence type="ECO:0000256" key="5">
    <source>
        <dbReference type="ARBA" id="ARBA00023187"/>
    </source>
</evidence>
<dbReference type="GO" id="GO:0004190">
    <property type="term" value="F:aspartic-type endopeptidase activity"/>
    <property type="evidence" value="ECO:0007669"/>
    <property type="project" value="InterPro"/>
</dbReference>
<evidence type="ECO:0000256" key="3">
    <source>
        <dbReference type="ARBA" id="ARBA00022728"/>
    </source>
</evidence>
<evidence type="ECO:0000313" key="12">
    <source>
        <dbReference type="EMBL" id="OLP89126.1"/>
    </source>
</evidence>
<protein>
    <submittedName>
        <fullName evidence="12">Splicing factor 3A subunit 1</fullName>
    </submittedName>
</protein>
<feature type="compositionally biased region" description="Acidic residues" evidence="7">
    <location>
        <begin position="1973"/>
        <end position="1982"/>
    </location>
</feature>
<keyword evidence="5" id="KW-0508">mRNA splicing</keyword>
<gene>
    <name evidence="12" type="primary">SF3A1</name>
    <name evidence="12" type="ORF">AK812_SmicGene29444</name>
</gene>
<feature type="domain" description="SURP motif" evidence="10">
    <location>
        <begin position="1755"/>
        <end position="1797"/>
    </location>
</feature>
<keyword evidence="8" id="KW-0472">Membrane</keyword>
<dbReference type="GO" id="GO:0071013">
    <property type="term" value="C:catalytic step 2 spliceosome"/>
    <property type="evidence" value="ECO:0007669"/>
    <property type="project" value="TreeGrafter"/>
</dbReference>
<dbReference type="InterPro" id="IPR001995">
    <property type="entry name" value="Peptidase_A2_cat"/>
</dbReference>
<keyword evidence="8" id="KW-0812">Transmembrane</keyword>
<dbReference type="PROSITE" id="PS50175">
    <property type="entry name" value="ASP_PROT_RETROV"/>
    <property type="match status" value="1"/>
</dbReference>
<dbReference type="PANTHER" id="PTHR15316">
    <property type="entry name" value="SPLICEOSOME ASSOCIATED PROTEIN 114/SWAP SPLICING FACTOR-RELATED"/>
    <property type="match status" value="1"/>
</dbReference>
<evidence type="ECO:0000259" key="11">
    <source>
        <dbReference type="PROSITE" id="PS50175"/>
    </source>
</evidence>
<sequence>MITVSTAPENFMMDCQDYDDDWTEPPGDYRVLNLCPEEVSDLCDLRLQAFSAVRTVRSSQHNVIIDSGADVSCIPAQFQECGHAARVRPIQVQDAQGGSMQVQSERLVEFVFDEGPQPLVIRERCIVANVTQPLLSLGRLMRKGWWPVNEGTDHGGGDSMSLRHSKSGAQIPLVFKGYSLAVQAKIRRVEFEDDVQSQNQVTSEVQSPQVSSDDVQSQDQVTSEVQSPQVVLDIVHVQAIQVRIQPDTLDKLEYGWQIGPVGHLVWRGRTSRFVDPSMFAPIGWPFRTTIMQRNGTWFLLEHCVPWYDIVNVEAVLPGEQVAEVVTFLHVRKEPVSEIGVQLPAGMAEPEGLPEPKFYSFVRESEHAPVGTIELDREVPEDEAMAGFEDSAGQLSPDKPVQVPLPDQVESGVPTGDAEPLTLDGVLIDQDSSLTVLKAAAAKLNLSTAGSRSRLYARVRSYVEKHKLALELELAGDAQGLSERPPRVQPAPREPTDAERLLHECTHLPFAPWCDHCIAMRAVPDRSEHLVQGPRDVPVVQFDFCFTGYSLQDGMHGLDEMPDEAQRALKCLVAHDSATGSIAAIPCEAKGDTRYLGIELMRFIQGLGHNSICLKCDNEPSTLTLQRAIVTARQRLGLKTTVQNPAIGAKGSLGFCEKAIDSVRYRPIGNLTPYERVYGARYSGRIAPFAEPVYCQLDVKQKGDKRWVLSVLVGKASLNDMCIVSGRDGIRLSRSIRRVGRPWATEVQLYRELKGNPWDYGSGVIGTKFVPMPKQRPPEVEPLPSGAPRSPDEAATEPPTPMDRGVPATPVGGAPSLMPPPAAIPVQSVPPPESARSKRSGAGQEMQELVGPNPSMRPDPPSTPEATLPPLSPVVPMDTTTAAETTAPDTPRATKKLRLRSLKIRAVQFGDQSYEVNDEGDYDFDREDVWEAETAIWSTGSENPSLDDDEFDDGWTAPPDEEEEAGEDDDRLWFPDNGKEPELDSAILAELDKLADQVEISRLVGKQVLRGAAASDQIYEMKNLTTKFVHTWRSKKKNGVSMWYRRARLCAREFRWLDSTKEGLFSPASFVEQPVPVTSTIQGKPYVFERMIPGQREGSQQWFAHFVAYLSEHFHVEKCRECPAVVRLSEKGADGSAGEHQGPGMIHVDDSLMLLPLDWALKRFIPVVQQKFQITYEVAHAPGDSFRFLKRLHCITEQGITIRQPASYIQQMQTIMNVKQNSRQRVPCWPELRNKDKTPELSVEEASKFRQAIGAALYISCDRPDVGFTVRMLAAYMSRPTEHAKTGLVKLIQYLINTCHYGICMKYAKPGTCKLHDYELLTMVVQTVTIDFPWRCIRTQIGAARRRFVGENEWNQAHASAMMKARVRHVKQVTGSNSSWCKKIALLLMMMPMDVEATSTTTVYKYNCLPGLAVFMVMMVCFTGVAAMESSQESANDEGWLFITAPGGQAYRRGGLYAMAATLAGLLAWSLGPTPRHGVDDDVHDGVYQDTTTTTSTTPSMQFSTEYIYFAALVFFLGVMMVMSILLIKAKRVCNRQQTELAELRELCSALWDEQRDDKARLADLKKECFELSSENAALQYDILDRPQGKMHVRIPQLWLVARPQQTQLGILLGRCSMPDDDKSNAGVGLIFPPPDIRGVIDKTAQFVAKCGEGFEQRVLREQNHTKFAFLLPNNPYRPYYEHKVKEFKTGVVEDTKPEVPQAIIDQKAKEDAKRLKKEQLKALTMGEKRKKQVKPPPPDQYVVNHPYIAPMDTDIIKLTAQFVARNGQKFLIGLTQRESRNPQFDFLKPTHALFGYFTSLVDAYTKCLMPNKDEVEKLKKCTGNPQEVVDKAMARFAWDEQEEATRVSREEEVKEEKEQMAQIDWHDFVVVETIEFTAEDENLQLAAPIDPSTHAPKGAPAPLEQAGTMFAEARIEKPVKGVEEEIREEPAVDLEKEERERREREMAEQRERELEREREELREKEERERQQREEEEMVPEEEPIDMEPEIPLPMQEPEMKVRKDYVRQKKGSAQRLMQRCPITGQLIAAEEMSNHLKVLLLDPKWKHQKDALVERARKESAFADDVEANLASFVAKRPDLFGTVEEEIREAAEAGAEAAARDAGADAGPAHTMVPPTAIESGTGTATKALPSGKPGAAGSSALPAPSMPALAGQQGPIAGVSTINARLPQASLVNQQQMPGGAPPGIRPPGMAGGPMALADDDEDDEPTAKKPRLDDGSLQAEESWVAKHPVPIAVIVQVNLGADALAAGIQPAIPIEVSVRNKVQELKGMLVPKVAAAGLSAADMKLKVQNTGYILKNANSLAFYNIAPGNIIELHADFMWSFEQTALRTKMDFAVPAGDDSSQSGSCFVICRHCAMTVDSGIGGSEKQTRELVREERKTQIQSKGAGPAGVSKTRTPVQGLFDSGTTGTLIRQSLRAKGESILLNLPNPEAEVGPQTATSMMMASVAPPLHEASFGPGSQQAVLVSSHMTWLSFPKVKVEAVQHTSLNQLETKHAKFDGSQERAPLEEQLVGADLASLL</sequence>
<dbReference type="InterPro" id="IPR022030">
    <property type="entry name" value="SF3A1_dom"/>
</dbReference>
<feature type="transmembrane region" description="Helical" evidence="8">
    <location>
        <begin position="1408"/>
        <end position="1427"/>
    </location>
</feature>
<dbReference type="PROSITE" id="PS50128">
    <property type="entry name" value="SURP"/>
    <property type="match status" value="2"/>
</dbReference>
<feature type="compositionally biased region" description="Pro residues" evidence="7">
    <location>
        <begin position="816"/>
        <end position="832"/>
    </location>
</feature>
<feature type="region of interest" description="Disordered" evidence="7">
    <location>
        <begin position="937"/>
        <end position="972"/>
    </location>
</feature>
<feature type="region of interest" description="Disordered" evidence="7">
    <location>
        <begin position="768"/>
        <end position="893"/>
    </location>
</feature>
<feature type="compositionally biased region" description="Basic and acidic residues" evidence="7">
    <location>
        <begin position="2208"/>
        <end position="2217"/>
    </location>
</feature>
<dbReference type="GO" id="GO:0005686">
    <property type="term" value="C:U2 snRNP"/>
    <property type="evidence" value="ECO:0007669"/>
    <property type="project" value="TreeGrafter"/>
</dbReference>
<dbReference type="InterPro" id="IPR000061">
    <property type="entry name" value="Surp"/>
</dbReference>
<feature type="compositionally biased region" description="Acidic residues" evidence="7">
    <location>
        <begin position="944"/>
        <end position="969"/>
    </location>
</feature>
<dbReference type="GO" id="GO:0006508">
    <property type="term" value="P:proteolysis"/>
    <property type="evidence" value="ECO:0007669"/>
    <property type="project" value="InterPro"/>
</dbReference>
<evidence type="ECO:0000256" key="6">
    <source>
        <dbReference type="ARBA" id="ARBA00023242"/>
    </source>
</evidence>
<accession>A0A1Q9D1U4</accession>
<feature type="domain" description="Peptidase A2" evidence="11">
    <location>
        <begin position="61"/>
        <end position="141"/>
    </location>
</feature>
<feature type="region of interest" description="Disordered" evidence="7">
    <location>
        <begin position="2381"/>
        <end position="2405"/>
    </location>
</feature>
<organism evidence="12 13">
    <name type="scientific">Symbiodinium microadriaticum</name>
    <name type="common">Dinoflagellate</name>
    <name type="synonym">Zooxanthella microadriatica</name>
    <dbReference type="NCBI Taxonomy" id="2951"/>
    <lineage>
        <taxon>Eukaryota</taxon>
        <taxon>Sar</taxon>
        <taxon>Alveolata</taxon>
        <taxon>Dinophyceae</taxon>
        <taxon>Suessiales</taxon>
        <taxon>Symbiodiniaceae</taxon>
        <taxon>Symbiodinium</taxon>
    </lineage>
</organism>
<dbReference type="InterPro" id="IPR001969">
    <property type="entry name" value="Aspartic_peptidase_AS"/>
</dbReference>
<dbReference type="Gene3D" id="1.10.10.790">
    <property type="entry name" value="Surp module"/>
    <property type="match status" value="2"/>
</dbReference>
<feature type="compositionally biased region" description="Low complexity" evidence="7">
    <location>
        <begin position="2129"/>
        <end position="2143"/>
    </location>
</feature>
<feature type="region of interest" description="Disordered" evidence="7">
    <location>
        <begin position="2117"/>
        <end position="2143"/>
    </location>
</feature>
<feature type="domain" description="Ubiquitin-like" evidence="9">
    <location>
        <begin position="2234"/>
        <end position="2316"/>
    </location>
</feature>
<comment type="subcellular location">
    <subcellularLocation>
        <location evidence="1">Nucleus</location>
    </subcellularLocation>
</comment>
<evidence type="ECO:0000256" key="2">
    <source>
        <dbReference type="ARBA" id="ARBA00022664"/>
    </source>
</evidence>
<evidence type="ECO:0000313" key="13">
    <source>
        <dbReference type="Proteomes" id="UP000186817"/>
    </source>
</evidence>
<feature type="region of interest" description="Disordered" evidence="7">
    <location>
        <begin position="2177"/>
        <end position="2220"/>
    </location>
</feature>
<dbReference type="InterPro" id="IPR000626">
    <property type="entry name" value="Ubiquitin-like_dom"/>
</dbReference>
<dbReference type="InterPro" id="IPR045146">
    <property type="entry name" value="SF3A1"/>
</dbReference>
<dbReference type="GO" id="GO:0071004">
    <property type="term" value="C:U2-type prespliceosome"/>
    <property type="evidence" value="ECO:0007669"/>
    <property type="project" value="TreeGrafter"/>
</dbReference>
<feature type="domain" description="SURP motif" evidence="10">
    <location>
        <begin position="1639"/>
        <end position="1680"/>
    </location>
</feature>
<feature type="compositionally biased region" description="Low complexity" evidence="7">
    <location>
        <begin position="877"/>
        <end position="890"/>
    </location>
</feature>
<dbReference type="GO" id="GO:0045292">
    <property type="term" value="P:mRNA cis splicing, via spliceosome"/>
    <property type="evidence" value="ECO:0007669"/>
    <property type="project" value="InterPro"/>
</dbReference>
<dbReference type="FunFam" id="1.10.10.790:FF:000001">
    <property type="entry name" value="Splicing factor 3a, subunit 1"/>
    <property type="match status" value="1"/>
</dbReference>
<dbReference type="EMBL" id="LSRX01000777">
    <property type="protein sequence ID" value="OLP89126.1"/>
    <property type="molecule type" value="Genomic_DNA"/>
</dbReference>
<dbReference type="PROSITE" id="PS00141">
    <property type="entry name" value="ASP_PROTEASE"/>
    <property type="match status" value="1"/>
</dbReference>
<dbReference type="GO" id="GO:0003723">
    <property type="term" value="F:RNA binding"/>
    <property type="evidence" value="ECO:0007669"/>
    <property type="project" value="InterPro"/>
</dbReference>
<feature type="region of interest" description="Disordered" evidence="7">
    <location>
        <begin position="1922"/>
        <end position="1982"/>
    </location>
</feature>
<keyword evidence="13" id="KW-1185">Reference proteome</keyword>
<dbReference type="InterPro" id="IPR035967">
    <property type="entry name" value="SWAP/Surp_sf"/>
</dbReference>
<reference evidence="12 13" key="1">
    <citation type="submission" date="2016-02" db="EMBL/GenBank/DDBJ databases">
        <title>Genome analysis of coral dinoflagellate symbionts highlights evolutionary adaptations to a symbiotic lifestyle.</title>
        <authorList>
            <person name="Aranda M."/>
            <person name="Li Y."/>
            <person name="Liew Y.J."/>
            <person name="Baumgarten S."/>
            <person name="Simakov O."/>
            <person name="Wilson M."/>
            <person name="Piel J."/>
            <person name="Ashoor H."/>
            <person name="Bougouffa S."/>
            <person name="Bajic V.B."/>
            <person name="Ryu T."/>
            <person name="Ravasi T."/>
            <person name="Bayer T."/>
            <person name="Micklem G."/>
            <person name="Kim H."/>
            <person name="Bhak J."/>
            <person name="Lajeunesse T.C."/>
            <person name="Voolstra C.R."/>
        </authorList>
    </citation>
    <scope>NUCLEOTIDE SEQUENCE [LARGE SCALE GENOMIC DNA]</scope>
    <source>
        <strain evidence="12 13">CCMP2467</strain>
    </source>
</reference>
<feature type="compositionally biased region" description="Low complexity" evidence="7">
    <location>
        <begin position="2189"/>
        <end position="2198"/>
    </location>
</feature>
<feature type="compositionally biased region" description="Low complexity" evidence="7">
    <location>
        <begin position="203"/>
        <end position="219"/>
    </location>
</feature>
<dbReference type="SUPFAM" id="SSF109905">
    <property type="entry name" value="Surp module (SWAP domain)"/>
    <property type="match status" value="2"/>
</dbReference>
<keyword evidence="6" id="KW-0539">Nucleus</keyword>
<proteinExistence type="predicted"/>
<feature type="region of interest" description="Disordered" evidence="7">
    <location>
        <begin position="200"/>
        <end position="219"/>
    </location>
</feature>
<dbReference type="GO" id="GO:0000381">
    <property type="term" value="P:regulation of alternative mRNA splicing, via spliceosome"/>
    <property type="evidence" value="ECO:0007669"/>
    <property type="project" value="TreeGrafter"/>
</dbReference>
<evidence type="ECO:0000256" key="7">
    <source>
        <dbReference type="SAM" id="MobiDB-lite"/>
    </source>
</evidence>
<dbReference type="FunFam" id="1.10.10.790:FF:000002">
    <property type="entry name" value="Splicing factor 3A subunit 1"/>
    <property type="match status" value="1"/>
</dbReference>
<dbReference type="Pfam" id="PF12230">
    <property type="entry name" value="PRP21_like_P"/>
    <property type="match status" value="1"/>
</dbReference>
<evidence type="ECO:0000259" key="10">
    <source>
        <dbReference type="PROSITE" id="PS50128"/>
    </source>
</evidence>
<evidence type="ECO:0000256" key="8">
    <source>
        <dbReference type="SAM" id="Phobius"/>
    </source>
</evidence>
<keyword evidence="2" id="KW-0507">mRNA processing</keyword>
<dbReference type="Gene3D" id="3.10.20.90">
    <property type="entry name" value="Phosphatidylinositol 3-kinase Catalytic Subunit, Chain A, domain 1"/>
    <property type="match status" value="1"/>
</dbReference>
<name>A0A1Q9D1U4_SYMMI</name>
<comment type="caution">
    <text evidence="12">The sequence shown here is derived from an EMBL/GenBank/DDBJ whole genome shotgun (WGS) entry which is preliminary data.</text>
</comment>